<protein>
    <submittedName>
        <fullName evidence="7">Aminoimidazole riboside kinase</fullName>
    </submittedName>
</protein>
<keyword evidence="5" id="KW-0067">ATP-binding</keyword>
<evidence type="ECO:0000256" key="3">
    <source>
        <dbReference type="ARBA" id="ARBA00022741"/>
    </source>
</evidence>
<evidence type="ECO:0000256" key="2">
    <source>
        <dbReference type="ARBA" id="ARBA00022679"/>
    </source>
</evidence>
<comment type="similarity">
    <text evidence="1">Belongs to the carbohydrate kinase PfkB family.</text>
</comment>
<dbReference type="RefSeq" id="WP_172620759.1">
    <property type="nucleotide sequence ID" value="NZ_AP019791.1"/>
</dbReference>
<evidence type="ECO:0000256" key="4">
    <source>
        <dbReference type="ARBA" id="ARBA00022777"/>
    </source>
</evidence>
<evidence type="ECO:0000256" key="5">
    <source>
        <dbReference type="ARBA" id="ARBA00022840"/>
    </source>
</evidence>
<accession>A0A510HIW4</accession>
<evidence type="ECO:0000259" key="6">
    <source>
        <dbReference type="Pfam" id="PF00294"/>
    </source>
</evidence>
<dbReference type="Pfam" id="PF00294">
    <property type="entry name" value="PfkB"/>
    <property type="match status" value="1"/>
</dbReference>
<feature type="domain" description="Carbohydrate kinase PfkB" evidence="6">
    <location>
        <begin position="1"/>
        <end position="304"/>
    </location>
</feature>
<evidence type="ECO:0000313" key="8">
    <source>
        <dbReference type="Proteomes" id="UP000318065"/>
    </source>
</evidence>
<dbReference type="InterPro" id="IPR029056">
    <property type="entry name" value="Ribokinase-like"/>
</dbReference>
<dbReference type="AlphaFoldDB" id="A0A510HIW4"/>
<sequence length="318" mass="33415">MTRIVSLGEVVADVYRQEATSPVELPFVARPGGAPANVAVAACRLGAEAAFVGSVGDDLFGNFILRALRAEGVDTSRVLLQRPPTRTSLAFVEISADGDREFTFYRSSPAADELLQEKDVAPQILSGASFANFGSIPLIREPVRSATLRFAHLAREAGVPVAFDVNFREHLWESVEAAREVVAPLLELATVVKLSDDELRPLLGVEEPEEAARLLLGRGASLVFVSLGSRGAFYAGEGFSGRVPAFRVEAVDATGAGDAFLAAALVHLAGRGWGEEAVREAARRGAAAGALACTGYGAMGALPTREELERLLSSGAPG</sequence>
<dbReference type="EMBL" id="AP019791">
    <property type="protein sequence ID" value="BBL79920.1"/>
    <property type="molecule type" value="Genomic_DNA"/>
</dbReference>
<name>A0A510HIW4_9ACTN</name>
<keyword evidence="4 7" id="KW-0418">Kinase</keyword>
<reference evidence="7" key="1">
    <citation type="journal article" date="2019" name="Microbiol. Resour. Announc.">
        <title>Complete Genome Sequence of Rubrobacter xylanophilus Strain AA3-22, Isolated from Arima Onsen in Japan.</title>
        <authorList>
            <person name="Tomariguchi N."/>
            <person name="Miyazaki K."/>
        </authorList>
    </citation>
    <scope>NUCLEOTIDE SEQUENCE [LARGE SCALE GENOMIC DNA]</scope>
    <source>
        <strain evidence="7">AA3-22</strain>
    </source>
</reference>
<proteinExistence type="inferred from homology"/>
<dbReference type="PANTHER" id="PTHR43085:SF1">
    <property type="entry name" value="PSEUDOURIDINE KINASE-RELATED"/>
    <property type="match status" value="1"/>
</dbReference>
<dbReference type="Gene3D" id="3.40.1190.20">
    <property type="match status" value="1"/>
</dbReference>
<dbReference type="CDD" id="cd01167">
    <property type="entry name" value="bac_FRK"/>
    <property type="match status" value="1"/>
</dbReference>
<organism evidence="7 8">
    <name type="scientific">Rubrobacter xylanophilus</name>
    <dbReference type="NCBI Taxonomy" id="49319"/>
    <lineage>
        <taxon>Bacteria</taxon>
        <taxon>Bacillati</taxon>
        <taxon>Actinomycetota</taxon>
        <taxon>Rubrobacteria</taxon>
        <taxon>Rubrobacterales</taxon>
        <taxon>Rubrobacteraceae</taxon>
        <taxon>Rubrobacter</taxon>
    </lineage>
</organism>
<dbReference type="InterPro" id="IPR050306">
    <property type="entry name" value="PfkB_Carbo_kinase"/>
</dbReference>
<gene>
    <name evidence="7" type="ORF">RxyAA322_17740</name>
</gene>
<dbReference type="Proteomes" id="UP000318065">
    <property type="component" value="Chromosome"/>
</dbReference>
<evidence type="ECO:0000313" key="7">
    <source>
        <dbReference type="EMBL" id="BBL79920.1"/>
    </source>
</evidence>
<dbReference type="GO" id="GO:0016301">
    <property type="term" value="F:kinase activity"/>
    <property type="evidence" value="ECO:0007669"/>
    <property type="project" value="UniProtKB-KW"/>
</dbReference>
<keyword evidence="2" id="KW-0808">Transferase</keyword>
<keyword evidence="8" id="KW-1185">Reference proteome</keyword>
<dbReference type="InterPro" id="IPR002139">
    <property type="entry name" value="Ribo/fructo_kinase"/>
</dbReference>
<dbReference type="SUPFAM" id="SSF53613">
    <property type="entry name" value="Ribokinase-like"/>
    <property type="match status" value="1"/>
</dbReference>
<keyword evidence="3" id="KW-0547">Nucleotide-binding</keyword>
<evidence type="ECO:0000256" key="1">
    <source>
        <dbReference type="ARBA" id="ARBA00010688"/>
    </source>
</evidence>
<dbReference type="GO" id="GO:0005524">
    <property type="term" value="F:ATP binding"/>
    <property type="evidence" value="ECO:0007669"/>
    <property type="project" value="UniProtKB-KW"/>
</dbReference>
<dbReference type="PANTHER" id="PTHR43085">
    <property type="entry name" value="HEXOKINASE FAMILY MEMBER"/>
    <property type="match status" value="1"/>
</dbReference>
<dbReference type="PRINTS" id="PR00990">
    <property type="entry name" value="RIBOKINASE"/>
</dbReference>
<dbReference type="InterPro" id="IPR011611">
    <property type="entry name" value="PfkB_dom"/>
</dbReference>